<reference evidence="2" key="1">
    <citation type="journal article" date="2021" name="bioRxiv">
        <title>Whole Genome Assembly and Annotation of Northern Wild Rice, Zizania palustris L., Supports a Whole Genome Duplication in the Zizania Genus.</title>
        <authorList>
            <person name="Haas M."/>
            <person name="Kono T."/>
            <person name="Macchietto M."/>
            <person name="Millas R."/>
            <person name="McGilp L."/>
            <person name="Shao M."/>
            <person name="Duquette J."/>
            <person name="Hirsch C.N."/>
            <person name="Kimball J."/>
        </authorList>
    </citation>
    <scope>NUCLEOTIDE SEQUENCE</scope>
    <source>
        <tissue evidence="2">Fresh leaf tissue</tissue>
    </source>
</reference>
<dbReference type="AlphaFoldDB" id="A0A8J5WM30"/>
<feature type="region of interest" description="Disordered" evidence="1">
    <location>
        <begin position="158"/>
        <end position="200"/>
    </location>
</feature>
<organism evidence="2 3">
    <name type="scientific">Zizania palustris</name>
    <name type="common">Northern wild rice</name>
    <dbReference type="NCBI Taxonomy" id="103762"/>
    <lineage>
        <taxon>Eukaryota</taxon>
        <taxon>Viridiplantae</taxon>
        <taxon>Streptophyta</taxon>
        <taxon>Embryophyta</taxon>
        <taxon>Tracheophyta</taxon>
        <taxon>Spermatophyta</taxon>
        <taxon>Magnoliopsida</taxon>
        <taxon>Liliopsida</taxon>
        <taxon>Poales</taxon>
        <taxon>Poaceae</taxon>
        <taxon>BOP clade</taxon>
        <taxon>Oryzoideae</taxon>
        <taxon>Oryzeae</taxon>
        <taxon>Zizaniinae</taxon>
        <taxon>Zizania</taxon>
    </lineage>
</organism>
<accession>A0A8J5WM30</accession>
<reference evidence="2" key="2">
    <citation type="submission" date="2021-02" db="EMBL/GenBank/DDBJ databases">
        <authorList>
            <person name="Kimball J.A."/>
            <person name="Haas M.W."/>
            <person name="Macchietto M."/>
            <person name="Kono T."/>
            <person name="Duquette J."/>
            <person name="Shao M."/>
        </authorList>
    </citation>
    <scope>NUCLEOTIDE SEQUENCE</scope>
    <source>
        <tissue evidence="2">Fresh leaf tissue</tissue>
    </source>
</reference>
<dbReference type="Proteomes" id="UP000729402">
    <property type="component" value="Unassembled WGS sequence"/>
</dbReference>
<feature type="region of interest" description="Disordered" evidence="1">
    <location>
        <begin position="51"/>
        <end position="70"/>
    </location>
</feature>
<name>A0A8J5WM30_ZIZPA</name>
<sequence>MQRHGVGWRHGGVARGTIGWDSGIAGRCGAAPQWGTVGQDDKITVRHRVTRWGDPRPGNAGLRHSKATRGRATLDEMRRPDVARASWCEGAVPRHGSTMVGPTRSYEAGRHIAPPGRVEARWGGMWHRGAGQWHNMASGVAPQLGTAGQDGKILDRHGATQRVGPRPGNAVRSHYRATQGGTTAVRREAEQHSAQRGGTT</sequence>
<protein>
    <submittedName>
        <fullName evidence="2">Uncharacterized protein</fullName>
    </submittedName>
</protein>
<proteinExistence type="predicted"/>
<evidence type="ECO:0000256" key="1">
    <source>
        <dbReference type="SAM" id="MobiDB-lite"/>
    </source>
</evidence>
<keyword evidence="3" id="KW-1185">Reference proteome</keyword>
<evidence type="ECO:0000313" key="2">
    <source>
        <dbReference type="EMBL" id="KAG8091041.1"/>
    </source>
</evidence>
<dbReference type="EMBL" id="JAAALK010000081">
    <property type="protein sequence ID" value="KAG8091041.1"/>
    <property type="molecule type" value="Genomic_DNA"/>
</dbReference>
<evidence type="ECO:0000313" key="3">
    <source>
        <dbReference type="Proteomes" id="UP000729402"/>
    </source>
</evidence>
<gene>
    <name evidence="2" type="ORF">GUJ93_ZPchr0011g27171</name>
</gene>
<comment type="caution">
    <text evidence="2">The sequence shown here is derived from an EMBL/GenBank/DDBJ whole genome shotgun (WGS) entry which is preliminary data.</text>
</comment>
<feature type="non-terminal residue" evidence="2">
    <location>
        <position position="200"/>
    </location>
</feature>